<proteinExistence type="predicted"/>
<protein>
    <submittedName>
        <fullName evidence="1">Uncharacterized protein</fullName>
    </submittedName>
</protein>
<organism evidence="1 2">
    <name type="scientific">Cynara cardunculus var. scolymus</name>
    <name type="common">Globe artichoke</name>
    <name type="synonym">Cynara scolymus</name>
    <dbReference type="NCBI Taxonomy" id="59895"/>
    <lineage>
        <taxon>Eukaryota</taxon>
        <taxon>Viridiplantae</taxon>
        <taxon>Streptophyta</taxon>
        <taxon>Embryophyta</taxon>
        <taxon>Tracheophyta</taxon>
        <taxon>Spermatophyta</taxon>
        <taxon>Magnoliopsida</taxon>
        <taxon>eudicotyledons</taxon>
        <taxon>Gunneridae</taxon>
        <taxon>Pentapetalae</taxon>
        <taxon>asterids</taxon>
        <taxon>campanulids</taxon>
        <taxon>Asterales</taxon>
        <taxon>Asteraceae</taxon>
        <taxon>Carduoideae</taxon>
        <taxon>Cardueae</taxon>
        <taxon>Carduinae</taxon>
        <taxon>Cynara</taxon>
    </lineage>
</organism>
<sequence>MLIVFPLFSECGIFAGGWLSRNWQRLYPSVLNNINLLLVKENLGPVSGGLAPIYGAAGKIPDKGLVNELLVYFMDNAC</sequence>
<dbReference type="AlphaFoldDB" id="A0A103Y2T4"/>
<dbReference type="Gene3D" id="6.10.140.2150">
    <property type="match status" value="1"/>
</dbReference>
<gene>
    <name evidence="1" type="ORF">Ccrd_020236</name>
</gene>
<keyword evidence="2" id="KW-1185">Reference proteome</keyword>
<comment type="caution">
    <text evidence="1">The sequence shown here is derived from an EMBL/GenBank/DDBJ whole genome shotgun (WGS) entry which is preliminary data.</text>
</comment>
<evidence type="ECO:0000313" key="1">
    <source>
        <dbReference type="EMBL" id="KVI01493.1"/>
    </source>
</evidence>
<dbReference type="EMBL" id="LEKV01003076">
    <property type="protein sequence ID" value="KVI01493.1"/>
    <property type="molecule type" value="Genomic_DNA"/>
</dbReference>
<dbReference type="STRING" id="59895.A0A103Y2T4"/>
<dbReference type="Proteomes" id="UP000243975">
    <property type="component" value="Unassembled WGS sequence"/>
</dbReference>
<evidence type="ECO:0000313" key="2">
    <source>
        <dbReference type="Proteomes" id="UP000243975"/>
    </source>
</evidence>
<dbReference type="FunFam" id="6.10.140.2150:FF:000001">
    <property type="entry name" value="Sphingosine-1-phosphate lyase 1"/>
    <property type="match status" value="1"/>
</dbReference>
<accession>A0A103Y2T4</accession>
<reference evidence="1 2" key="1">
    <citation type="journal article" date="2016" name="Sci. Rep.">
        <title>The genome sequence of the outbreeding globe artichoke constructed de novo incorporating a phase-aware low-pass sequencing strategy of F1 progeny.</title>
        <authorList>
            <person name="Scaglione D."/>
            <person name="Reyes-Chin-Wo S."/>
            <person name="Acquadro A."/>
            <person name="Froenicke L."/>
            <person name="Portis E."/>
            <person name="Beitel C."/>
            <person name="Tirone M."/>
            <person name="Mauro R."/>
            <person name="Lo Monaco A."/>
            <person name="Mauromicale G."/>
            <person name="Faccioli P."/>
            <person name="Cattivelli L."/>
            <person name="Rieseberg L."/>
            <person name="Michelmore R."/>
            <person name="Lanteri S."/>
        </authorList>
    </citation>
    <scope>NUCLEOTIDE SEQUENCE [LARGE SCALE GENOMIC DNA]</scope>
    <source>
        <strain evidence="1">2C</strain>
    </source>
</reference>
<name>A0A103Y2T4_CYNCS</name>
<dbReference type="Gramene" id="KVI01493">
    <property type="protein sequence ID" value="KVI01493"/>
    <property type="gene ID" value="Ccrd_020236"/>
</dbReference>